<protein>
    <submittedName>
        <fullName evidence="3">Uncharacterized protein involved in outer membrane biogenesis</fullName>
    </submittedName>
</protein>
<proteinExistence type="predicted"/>
<dbReference type="EMBL" id="LDXT01000095">
    <property type="protein sequence ID" value="KRT53793.1"/>
    <property type="molecule type" value="Genomic_DNA"/>
</dbReference>
<dbReference type="Pfam" id="PF05170">
    <property type="entry name" value="AsmA"/>
    <property type="match status" value="2"/>
</dbReference>
<comment type="caution">
    <text evidence="3">The sequence shown here is derived from an EMBL/GenBank/DDBJ whole genome shotgun (WGS) entry which is preliminary data.</text>
</comment>
<evidence type="ECO:0000256" key="1">
    <source>
        <dbReference type="SAM" id="MobiDB-lite"/>
    </source>
</evidence>
<gene>
    <name evidence="3" type="ORF">Ga0074115_101128</name>
    <name evidence="4" type="ORF">Ga0076813_16446</name>
</gene>
<dbReference type="InterPro" id="IPR007844">
    <property type="entry name" value="AsmA"/>
</dbReference>
<dbReference type="OrthoDB" id="5749006at2"/>
<dbReference type="STRING" id="54398.Ga0074115_101128"/>
<dbReference type="GO" id="GO:0005886">
    <property type="term" value="C:plasma membrane"/>
    <property type="evidence" value="ECO:0007669"/>
    <property type="project" value="TreeGrafter"/>
</dbReference>
<evidence type="ECO:0000259" key="2">
    <source>
        <dbReference type="Pfam" id="PF05170"/>
    </source>
</evidence>
<name>A0A0T5YTI5_9GAMM</name>
<reference evidence="5 6" key="1">
    <citation type="submission" date="2015-11" db="EMBL/GenBank/DDBJ databases">
        <title>The genome of Candidatus Endoriftia persephone in Ridgeia piscesae and population structure of the North Eastern Pacific vestimentiferan symbionts.</title>
        <authorList>
            <person name="Perez M."/>
            <person name="Juniper K.S."/>
        </authorList>
    </citation>
    <scope>NUCLEOTIDE SEQUENCE [LARGE SCALE GENOMIC DNA]</scope>
    <source>
        <strain evidence="4">Ind10</strain>
        <strain evidence="3">Ind11</strain>
    </source>
</reference>
<feature type="region of interest" description="Disordered" evidence="1">
    <location>
        <begin position="1090"/>
        <end position="1114"/>
    </location>
</feature>
<dbReference type="InterPro" id="IPR052894">
    <property type="entry name" value="AsmA-related"/>
</dbReference>
<feature type="domain" description="AsmA" evidence="2">
    <location>
        <begin position="15"/>
        <end position="135"/>
    </location>
</feature>
<evidence type="ECO:0000313" key="3">
    <source>
        <dbReference type="EMBL" id="KRT53793.1"/>
    </source>
</evidence>
<organism evidence="3 6">
    <name type="scientific">endosymbiont of Ridgeia piscesae</name>
    <dbReference type="NCBI Taxonomy" id="54398"/>
    <lineage>
        <taxon>Bacteria</taxon>
        <taxon>Pseudomonadati</taxon>
        <taxon>Pseudomonadota</taxon>
        <taxon>Gammaproteobacteria</taxon>
        <taxon>sulfur-oxidizing symbionts</taxon>
    </lineage>
</organism>
<evidence type="ECO:0000313" key="4">
    <source>
        <dbReference type="EMBL" id="KRT60002.1"/>
    </source>
</evidence>
<dbReference type="GO" id="GO:0090313">
    <property type="term" value="P:regulation of protein targeting to membrane"/>
    <property type="evidence" value="ECO:0007669"/>
    <property type="project" value="TreeGrafter"/>
</dbReference>
<dbReference type="EMBL" id="LMXI01000050">
    <property type="protein sequence ID" value="KRT60002.1"/>
    <property type="molecule type" value="Genomic_DNA"/>
</dbReference>
<evidence type="ECO:0000313" key="6">
    <source>
        <dbReference type="Proteomes" id="UP000051634"/>
    </source>
</evidence>
<dbReference type="AlphaFoldDB" id="A0A0T5YTI5"/>
<evidence type="ECO:0000313" key="5">
    <source>
        <dbReference type="Proteomes" id="UP000051276"/>
    </source>
</evidence>
<dbReference type="PANTHER" id="PTHR30441:SF4">
    <property type="entry name" value="PROTEIN ASMA"/>
    <property type="match status" value="1"/>
</dbReference>
<dbReference type="Proteomes" id="UP000051276">
    <property type="component" value="Unassembled WGS sequence"/>
</dbReference>
<feature type="domain" description="AsmA" evidence="2">
    <location>
        <begin position="714"/>
        <end position="942"/>
    </location>
</feature>
<keyword evidence="6" id="KW-1185">Reference proteome</keyword>
<dbReference type="RefSeq" id="WP_057955468.1">
    <property type="nucleotide sequence ID" value="NZ_KQ556881.1"/>
</dbReference>
<sequence>MITRFPGLKFGIVALPVVLLTLGLAAASLPLWLEPQKDRLAALISDALGRKLELRGELRLKSLFPPTLQARQVVLMNPAWASRAEMISARELQLSLSPMALLAGRIEVAEGRLLGADLRLERATDNANNWQFEASGGSSSGASLPEIPRIQIDDSLLSYLEDGILHRLELTSVSGRLEAAGHFELLGDVRYRSIPMNGRYVIDFPAHEPTNYSFSFAGEGLRLAGYTEAERLLWLLEAWQSPMWERLSGLSLAADARVEVAGELRASDQGMALQQIFGRAVNVAGVNRLLLTQGSARIAEQSLTIDLQGEADAQPVSLHATLGERGKGEKRPLTIVLSSEKNSLKADGALHETRPRLTELSLLWKGERFESLVPSRSPSVPIGAYRLAAKLQITQDQWRLQQIEGRIGKTRFGGDLQLETRQGRRTLTGELGFKRLNLRPLLSGASRQSDDAEEMLHLPLALDLAVRAESLQLPAAELRAVQARLTLSDEQVALEDVAFRWRKQRFTGQGRQQLSGGEWDLQLAGSQLSLATLLPKSGLKGKLAGMSLELSAKGVSREAVAKSGRVQLRLQGGVVEVAGFGKQQPLRWELKQTQLKGAPGKPLRFAASGQVDGESLKLKAVGPQLAQLLESTGPLRFAFDASYPKGGASLKFDLAASDWRLQGPLQIEAKGRALPAWASRQIGLGKGWPHRLRMSLLLQKRGLRLQPFSLTLGRNQIGGRLELRRGGSRPALSGSLTSERLDLRQLFAAQSGLRGKKSQRLAERRIRLEWVSAADLELDLDFKSLRYGKSRLGKGQLRLQTKGARLRLVPIELAFSGGGTLRAKLYADPRGPQKKFKLLAHAKTLDYGQLLRHLDLSRDLDGKSDITLDLDAGARTWGGLLQSLSGDLVIVGGKAKLRNQELPYKLQDLVTTLLSQLQDEKQHDTHLNCLVSRWYLKQGVARSLGLLVDTQELTIAGSGKIDFRRDRIDMILDPRPKQLTLISFANPVAVSGSLHDPQINPTKLSVLKAIAGVALGISNPALLLLLVAFGDVGVGDENPCLSAYQKLERRVGVDEESNELLEGVQAELGSQMDRVGGAIWRVLSPVDEALSGESPRQQGEAGLRAGESILDYDN</sequence>
<accession>A0A0T5YTI5</accession>
<dbReference type="PANTHER" id="PTHR30441">
    <property type="entry name" value="DUF748 DOMAIN-CONTAINING PROTEIN"/>
    <property type="match status" value="1"/>
</dbReference>
<dbReference type="Proteomes" id="UP000051634">
    <property type="component" value="Unassembled WGS sequence"/>
</dbReference>